<keyword evidence="4 9" id="KW-0496">Mitochondrion</keyword>
<proteinExistence type="inferred from homology"/>
<evidence type="ECO:0000256" key="5">
    <source>
        <dbReference type="ARBA" id="ARBA00023274"/>
    </source>
</evidence>
<evidence type="ECO:0000256" key="6">
    <source>
        <dbReference type="ARBA" id="ARBA00035302"/>
    </source>
</evidence>
<evidence type="ECO:0000256" key="2">
    <source>
        <dbReference type="ARBA" id="ARBA00008931"/>
    </source>
</evidence>
<dbReference type="GO" id="GO:0005762">
    <property type="term" value="C:mitochondrial large ribosomal subunit"/>
    <property type="evidence" value="ECO:0007669"/>
    <property type="project" value="TreeGrafter"/>
</dbReference>
<dbReference type="GO" id="GO:0032543">
    <property type="term" value="P:mitochondrial translation"/>
    <property type="evidence" value="ECO:0007669"/>
    <property type="project" value="TreeGrafter"/>
</dbReference>
<dbReference type="PANTHER" id="PTHR12220">
    <property type="entry name" value="50S/60S RIBOSOMAL PROTEIN L16"/>
    <property type="match status" value="1"/>
</dbReference>
<keyword evidence="3 8" id="KW-0689">Ribosomal protein</keyword>
<dbReference type="PRINTS" id="PR00060">
    <property type="entry name" value="RIBOSOMALL16"/>
</dbReference>
<protein>
    <recommendedName>
        <fullName evidence="6">Large ribosomal subunit protein uL16m</fullName>
    </recommendedName>
    <alternativeName>
        <fullName evidence="7">60S ribosomal protein L16, mitochondrial</fullName>
    </alternativeName>
</protein>
<reference evidence="9" key="1">
    <citation type="journal article" date="2015" name="Proc. Natl. Acad. Sci. U.S.A.">
        <title>Miniaturized mitogenome of the parasitic plant Viscum scurruloideum is extremely divergent and dynamic and has lost all nad genes.</title>
        <authorList>
            <person name="Skippington E."/>
            <person name="Barkman T.J."/>
            <person name="Rice D.W."/>
            <person name="Palmer J.D."/>
        </authorList>
    </citation>
    <scope>NUCLEOTIDE SEQUENCE</scope>
</reference>
<dbReference type="InterPro" id="IPR036920">
    <property type="entry name" value="Ribosomal_uL16_sf"/>
</dbReference>
<dbReference type="InterPro" id="IPR047873">
    <property type="entry name" value="Ribosomal_uL16"/>
</dbReference>
<evidence type="ECO:0000256" key="4">
    <source>
        <dbReference type="ARBA" id="ARBA00023128"/>
    </source>
</evidence>
<dbReference type="InterPro" id="IPR016180">
    <property type="entry name" value="Ribosomal_uL16_dom"/>
</dbReference>
<dbReference type="Gene3D" id="3.90.1170.10">
    <property type="entry name" value="Ribosomal protein L10e/L16"/>
    <property type="match status" value="1"/>
</dbReference>
<dbReference type="AlphaFoldDB" id="A0A0H3WJ01"/>
<comment type="subcellular location">
    <subcellularLocation>
        <location evidence="1">Mitochondrion</location>
    </subcellularLocation>
</comment>
<evidence type="ECO:0000256" key="7">
    <source>
        <dbReference type="ARBA" id="ARBA00042582"/>
    </source>
</evidence>
<dbReference type="EMBL" id="KT022223">
    <property type="protein sequence ID" value="AKL79267.1"/>
    <property type="molecule type" value="Genomic_DNA"/>
</dbReference>
<sequence length="126" mass="13826">MTIYRQCYTAKNKASTRQGTRLAYGRYGITTTGFARISFRSLAAATSSIVHYCPKAKRWSRVRAVVPFTRKPQDVRMGRGKGVPKGAMAIVSPGQLLFELDGRLSIAIRAASVSAQKLCSKTKVVQ</sequence>
<dbReference type="SUPFAM" id="SSF54686">
    <property type="entry name" value="Ribosomal protein L16p/L10e"/>
    <property type="match status" value="1"/>
</dbReference>
<dbReference type="CDD" id="cd01433">
    <property type="entry name" value="Ribosomal_L16_L10e"/>
    <property type="match status" value="1"/>
</dbReference>
<name>A0A0H3WJ01_9MAGN</name>
<dbReference type="GO" id="GO:0019843">
    <property type="term" value="F:rRNA binding"/>
    <property type="evidence" value="ECO:0007669"/>
    <property type="project" value="InterPro"/>
</dbReference>
<dbReference type="Pfam" id="PF00252">
    <property type="entry name" value="Ribosomal_L16"/>
    <property type="match status" value="1"/>
</dbReference>
<evidence type="ECO:0000256" key="8">
    <source>
        <dbReference type="RuleBase" id="RU004413"/>
    </source>
</evidence>
<evidence type="ECO:0000256" key="1">
    <source>
        <dbReference type="ARBA" id="ARBA00004173"/>
    </source>
</evidence>
<dbReference type="NCBIfam" id="TIGR01164">
    <property type="entry name" value="rplP_bact"/>
    <property type="match status" value="1"/>
</dbReference>
<dbReference type="PANTHER" id="PTHR12220:SF24">
    <property type="entry name" value="LARGE RIBOSOMAL SUBUNIT PROTEIN UL16M"/>
    <property type="match status" value="1"/>
</dbReference>
<gene>
    <name evidence="9" type="primary">rpl16</name>
</gene>
<geneLocation type="mitochondrion" evidence="9"/>
<keyword evidence="5 8" id="KW-0687">Ribonucleoprotein</keyword>
<evidence type="ECO:0000313" key="9">
    <source>
        <dbReference type="EMBL" id="AKL79267.1"/>
    </source>
</evidence>
<comment type="similarity">
    <text evidence="2 8">Belongs to the universal ribosomal protein uL16 family.</text>
</comment>
<accession>A0A0H3WJ01</accession>
<dbReference type="InterPro" id="IPR000114">
    <property type="entry name" value="Ribosomal_uL16_bact-type"/>
</dbReference>
<evidence type="ECO:0000256" key="3">
    <source>
        <dbReference type="ARBA" id="ARBA00022980"/>
    </source>
</evidence>
<organism evidence="9">
    <name type="scientific">Viscum scurruloideum</name>
    <dbReference type="NCBI Taxonomy" id="1664545"/>
    <lineage>
        <taxon>Eukaryota</taxon>
        <taxon>Viridiplantae</taxon>
        <taxon>Streptophyta</taxon>
        <taxon>Embryophyta</taxon>
        <taxon>Tracheophyta</taxon>
        <taxon>Spermatophyta</taxon>
        <taxon>Magnoliopsida</taxon>
        <taxon>eudicotyledons</taxon>
        <taxon>Gunneridae</taxon>
        <taxon>Pentapetalae</taxon>
        <taxon>Santalales</taxon>
        <taxon>Viscaceae</taxon>
        <taxon>Viscum</taxon>
    </lineage>
</organism>
<dbReference type="GO" id="GO:0003735">
    <property type="term" value="F:structural constituent of ribosome"/>
    <property type="evidence" value="ECO:0007669"/>
    <property type="project" value="InterPro"/>
</dbReference>